<dbReference type="Pfam" id="PF06995">
    <property type="entry name" value="Phage_P2_GpU"/>
    <property type="match status" value="1"/>
</dbReference>
<dbReference type="Proteomes" id="UP000095553">
    <property type="component" value="Unassembled WGS sequence"/>
</dbReference>
<gene>
    <name evidence="2" type="ORF">ERS852571_01083</name>
</gene>
<accession>A0A173SAB9</accession>
<evidence type="ECO:0000256" key="1">
    <source>
        <dbReference type="SAM" id="MobiDB-lite"/>
    </source>
</evidence>
<reference evidence="2 3" key="1">
    <citation type="submission" date="2015-09" db="EMBL/GenBank/DDBJ databases">
        <authorList>
            <consortium name="Pathogen Informatics"/>
        </authorList>
    </citation>
    <scope>NUCLEOTIDE SEQUENCE [LARGE SCALE GENOMIC DNA]</scope>
    <source>
        <strain evidence="2 3">2789STDY5834959</strain>
    </source>
</reference>
<evidence type="ECO:0000313" key="2">
    <source>
        <dbReference type="EMBL" id="CUM87272.1"/>
    </source>
</evidence>
<name>A0A173SAB9_ANAHA</name>
<evidence type="ECO:0000313" key="3">
    <source>
        <dbReference type="Proteomes" id="UP000095553"/>
    </source>
</evidence>
<sequence length="158" mass="18180">MATKKTTKKKTRKKSSKKKKTTKKKNTRTSIGKWGSLTFTVTASKQKTFSDLNWTTSIRYESKERKKKVSKVKYKGIDPDKITLTMRFSVFAGVNPLTEMNKLTSLARKAKAYRLIIGGKKYGSHKWVITGITRDCDYYNKKGQLWVADVKITMQEKP</sequence>
<organism evidence="2 3">
    <name type="scientific">Anaerostipes hadrus</name>
    <dbReference type="NCBI Taxonomy" id="649756"/>
    <lineage>
        <taxon>Bacteria</taxon>
        <taxon>Bacillati</taxon>
        <taxon>Bacillota</taxon>
        <taxon>Clostridia</taxon>
        <taxon>Lachnospirales</taxon>
        <taxon>Lachnospiraceae</taxon>
        <taxon>Anaerostipes</taxon>
    </lineage>
</organism>
<dbReference type="RefSeq" id="WP_055072568.1">
    <property type="nucleotide sequence ID" value="NZ_CYXY01000005.1"/>
</dbReference>
<dbReference type="EMBL" id="CYXY01000005">
    <property type="protein sequence ID" value="CUM87272.1"/>
    <property type="molecule type" value="Genomic_DNA"/>
</dbReference>
<feature type="region of interest" description="Disordered" evidence="1">
    <location>
        <begin position="1"/>
        <end position="29"/>
    </location>
</feature>
<dbReference type="InterPro" id="IPR009734">
    <property type="entry name" value="Myoviridae_GpU"/>
</dbReference>
<feature type="compositionally biased region" description="Basic residues" evidence="1">
    <location>
        <begin position="1"/>
        <end position="27"/>
    </location>
</feature>
<dbReference type="AlphaFoldDB" id="A0A173SAB9"/>
<protein>
    <submittedName>
        <fullName evidence="2">Phage protein U</fullName>
    </submittedName>
</protein>
<proteinExistence type="predicted"/>